<keyword evidence="1" id="KW-0732">Signal</keyword>
<dbReference type="EMBL" id="AOEX01000032">
    <property type="protein sequence ID" value="EME65423.1"/>
    <property type="molecule type" value="Genomic_DNA"/>
</dbReference>
<comment type="caution">
    <text evidence="2">The sequence shown here is derived from an EMBL/GenBank/DDBJ whole genome shotgun (WGS) entry which is preliminary data.</text>
</comment>
<reference evidence="2 3" key="1">
    <citation type="journal article" date="2013" name="Genome Announc.">
        <title>Draft Genome Sequence of Rhodococcus ruber Strain BKS 20-38.</title>
        <authorList>
            <person name="Bala M."/>
            <person name="Kumar S."/>
            <person name="Raghava G.P."/>
            <person name="Mayilraj S."/>
        </authorList>
    </citation>
    <scope>NUCLEOTIDE SEQUENCE [LARGE SCALE GENOMIC DNA]</scope>
    <source>
        <strain evidence="2 3">BKS 20-38</strain>
    </source>
</reference>
<protein>
    <submittedName>
        <fullName evidence="2">Uncharacterized protein</fullName>
    </submittedName>
</protein>
<gene>
    <name evidence="2" type="ORF">G352_10567</name>
</gene>
<dbReference type="AlphaFoldDB" id="M2ZXF6"/>
<sequence length="92" mass="9825">MEFGRKWIAVGALAAAATLGAAGVATADDPDDAPRVPAPGAAAVIVPPGAGWPAIDVTTCEGWFDDWDDAYPDHVEEYFEAWDDRCDDWDDD</sequence>
<accession>M2ZXF6</accession>
<keyword evidence="3" id="KW-1185">Reference proteome</keyword>
<dbReference type="PATRIC" id="fig|1278076.4.peg.2201"/>
<proteinExistence type="predicted"/>
<feature type="signal peptide" evidence="1">
    <location>
        <begin position="1"/>
        <end position="27"/>
    </location>
</feature>
<feature type="chain" id="PRO_5004030862" evidence="1">
    <location>
        <begin position="28"/>
        <end position="92"/>
    </location>
</feature>
<evidence type="ECO:0000313" key="2">
    <source>
        <dbReference type="EMBL" id="EME65423.1"/>
    </source>
</evidence>
<organism evidence="2 3">
    <name type="scientific">Rhodococcus ruber BKS 20-38</name>
    <dbReference type="NCBI Taxonomy" id="1278076"/>
    <lineage>
        <taxon>Bacteria</taxon>
        <taxon>Bacillati</taxon>
        <taxon>Actinomycetota</taxon>
        <taxon>Actinomycetes</taxon>
        <taxon>Mycobacteriales</taxon>
        <taxon>Nocardiaceae</taxon>
        <taxon>Rhodococcus</taxon>
    </lineage>
</organism>
<name>M2ZXF6_9NOCA</name>
<evidence type="ECO:0000313" key="3">
    <source>
        <dbReference type="Proteomes" id="UP000011731"/>
    </source>
</evidence>
<dbReference type="RefSeq" id="WP_003936211.1">
    <property type="nucleotide sequence ID" value="NZ_AOEX01000032.1"/>
</dbReference>
<dbReference type="Proteomes" id="UP000011731">
    <property type="component" value="Unassembled WGS sequence"/>
</dbReference>
<evidence type="ECO:0000256" key="1">
    <source>
        <dbReference type="SAM" id="SignalP"/>
    </source>
</evidence>